<sequence length="200" mass="21581">MIQCLCHVARKAELEQQLRRERLEEVATGTAPGHAGGAGAPGISQGAQLNHSGQYRCQGWLNTGESWQWQQLAPVIVTVHEIPILWVSVWAEPPGGQVAPGYLLVLSCEVATETRSLSFTWHWEGSGAPLGTSPHLELRHIGDNDSGHYHCRVSNGDTMAKSVSLNVSVLVAAGVVGSLSFLVLLMGIIVAFHWWHHTGG</sequence>
<proteinExistence type="predicted"/>
<keyword evidence="2" id="KW-1133">Transmembrane helix</keyword>
<gene>
    <name evidence="4" type="ORF">HGM15179_021841</name>
</gene>
<dbReference type="InterPro" id="IPR003599">
    <property type="entry name" value="Ig_sub"/>
</dbReference>
<feature type="transmembrane region" description="Helical" evidence="2">
    <location>
        <begin position="169"/>
        <end position="195"/>
    </location>
</feature>
<name>A0A8K1D7I9_9PASS</name>
<evidence type="ECO:0000313" key="5">
    <source>
        <dbReference type="Proteomes" id="UP000796761"/>
    </source>
</evidence>
<dbReference type="InterPro" id="IPR036179">
    <property type="entry name" value="Ig-like_dom_sf"/>
</dbReference>
<dbReference type="AlphaFoldDB" id="A0A8K1D7I9"/>
<organism evidence="4 5">
    <name type="scientific">Zosterops borbonicus</name>
    <dbReference type="NCBI Taxonomy" id="364589"/>
    <lineage>
        <taxon>Eukaryota</taxon>
        <taxon>Metazoa</taxon>
        <taxon>Chordata</taxon>
        <taxon>Craniata</taxon>
        <taxon>Vertebrata</taxon>
        <taxon>Euteleostomi</taxon>
        <taxon>Archelosauria</taxon>
        <taxon>Archosauria</taxon>
        <taxon>Dinosauria</taxon>
        <taxon>Saurischia</taxon>
        <taxon>Theropoda</taxon>
        <taxon>Coelurosauria</taxon>
        <taxon>Aves</taxon>
        <taxon>Neognathae</taxon>
        <taxon>Neoaves</taxon>
        <taxon>Telluraves</taxon>
        <taxon>Australaves</taxon>
        <taxon>Passeriformes</taxon>
        <taxon>Sylvioidea</taxon>
        <taxon>Zosteropidae</taxon>
        <taxon>Zosterops</taxon>
    </lineage>
</organism>
<evidence type="ECO:0000256" key="2">
    <source>
        <dbReference type="SAM" id="Phobius"/>
    </source>
</evidence>
<keyword evidence="2" id="KW-0472">Membrane</keyword>
<accession>A0A8K1D7I9</accession>
<dbReference type="Proteomes" id="UP000796761">
    <property type="component" value="Unassembled WGS sequence"/>
</dbReference>
<feature type="region of interest" description="Disordered" evidence="1">
    <location>
        <begin position="25"/>
        <end position="44"/>
    </location>
</feature>
<dbReference type="EMBL" id="SWJQ01005265">
    <property type="protein sequence ID" value="TRZ05266.1"/>
    <property type="molecule type" value="Genomic_DNA"/>
</dbReference>
<dbReference type="SUPFAM" id="SSF48726">
    <property type="entry name" value="Immunoglobulin"/>
    <property type="match status" value="1"/>
</dbReference>
<evidence type="ECO:0000313" key="4">
    <source>
        <dbReference type="EMBL" id="TRZ05266.1"/>
    </source>
</evidence>
<dbReference type="InterPro" id="IPR007110">
    <property type="entry name" value="Ig-like_dom"/>
</dbReference>
<dbReference type="PROSITE" id="PS50835">
    <property type="entry name" value="IG_LIKE"/>
    <property type="match status" value="1"/>
</dbReference>
<evidence type="ECO:0000259" key="3">
    <source>
        <dbReference type="PROSITE" id="PS50835"/>
    </source>
</evidence>
<protein>
    <recommendedName>
        <fullName evidence="3">Ig-like domain-containing protein</fullName>
    </recommendedName>
</protein>
<evidence type="ECO:0000256" key="1">
    <source>
        <dbReference type="SAM" id="MobiDB-lite"/>
    </source>
</evidence>
<dbReference type="OrthoDB" id="10012075at2759"/>
<comment type="caution">
    <text evidence="4">The sequence shown here is derived from an EMBL/GenBank/DDBJ whole genome shotgun (WGS) entry which is preliminary data.</text>
</comment>
<feature type="domain" description="Ig-like" evidence="3">
    <location>
        <begin position="74"/>
        <end position="168"/>
    </location>
</feature>
<keyword evidence="2" id="KW-0812">Transmembrane</keyword>
<dbReference type="SMART" id="SM00409">
    <property type="entry name" value="IG"/>
    <property type="match status" value="1"/>
</dbReference>
<dbReference type="InterPro" id="IPR013783">
    <property type="entry name" value="Ig-like_fold"/>
</dbReference>
<dbReference type="Gene3D" id="2.60.40.10">
    <property type="entry name" value="Immunoglobulins"/>
    <property type="match status" value="1"/>
</dbReference>
<reference evidence="4" key="1">
    <citation type="submission" date="2019-04" db="EMBL/GenBank/DDBJ databases">
        <title>Genome assembly of Zosterops borbonicus 15179.</title>
        <authorList>
            <person name="Leroy T."/>
            <person name="Anselmetti Y."/>
            <person name="Tilak M.-K."/>
            <person name="Nabholz B."/>
        </authorList>
    </citation>
    <scope>NUCLEOTIDE SEQUENCE</scope>
    <source>
        <strain evidence="4">HGM_15179</strain>
        <tissue evidence="4">Muscle</tissue>
    </source>
</reference>
<keyword evidence="5" id="KW-1185">Reference proteome</keyword>